<evidence type="ECO:0000313" key="4">
    <source>
        <dbReference type="Proteomes" id="UP000822331"/>
    </source>
</evidence>
<reference evidence="1 4" key="1">
    <citation type="journal article" date="2020" name="Science">
        <title>Unexpected conservation and global transmission of agrobacterial virulence plasmids.</title>
        <authorList>
            <person name="Weisberg A.J."/>
            <person name="Davis E.W. 2nd"/>
            <person name="Tabima J."/>
            <person name="Belcher M.S."/>
            <person name="Miller M."/>
            <person name="Kuo C.H."/>
            <person name="Loper J.E."/>
            <person name="Grunwald N.J."/>
            <person name="Putnam M.L."/>
            <person name="Chang J.H."/>
        </authorList>
    </citation>
    <scope>NUCLEOTIDE SEQUENCE [LARGE SCALE GENOMIC DNA]</scope>
    <source>
        <strain evidence="1 4">A19/93</strain>
    </source>
</reference>
<evidence type="ECO:0000313" key="2">
    <source>
        <dbReference type="EMBL" id="QTG00653.1"/>
    </source>
</evidence>
<protein>
    <submittedName>
        <fullName evidence="2">Uncharacterized protein</fullName>
    </submittedName>
</protein>
<keyword evidence="4" id="KW-1185">Reference proteome</keyword>
<proteinExistence type="predicted"/>
<evidence type="ECO:0000313" key="3">
    <source>
        <dbReference type="Proteomes" id="UP000663912"/>
    </source>
</evidence>
<dbReference type="KEGG" id="arui:G6M88_09730"/>
<sequence length="244" mass="26340">MTLEDLVRGFSEESFAIRFVGGEAVDAKDFGEFITRVAKLSQRQGIVLQITAIERGSVIAVLRAIREEFDNSPVSTTANGATLVALVAGALVSAFSLLGTPKPIANAAAKMVIDGKVTSIELITNTGVVELINQQKAEVIRAVNEKKVVGVTKSVITHKTSRFQESPAVRLLSQSAREGTLVGNVYDVEGRKHFRPDNFNYLVPVSKMAGSINLRHGGRYKIEGSVKTKNGWPDEVEISNASPF</sequence>
<organism evidence="2 3">
    <name type="scientific">Agrobacterium rubi</name>
    <dbReference type="NCBI Taxonomy" id="28099"/>
    <lineage>
        <taxon>Bacteria</taxon>
        <taxon>Pseudomonadati</taxon>
        <taxon>Pseudomonadota</taxon>
        <taxon>Alphaproteobacteria</taxon>
        <taxon>Hyphomicrobiales</taxon>
        <taxon>Rhizobiaceae</taxon>
        <taxon>Rhizobium/Agrobacterium group</taxon>
        <taxon>Agrobacterium</taxon>
    </lineage>
</organism>
<name>A0AAE7UN66_9HYPH</name>
<dbReference type="EMBL" id="CP049206">
    <property type="protein sequence ID" value="QTG00653.1"/>
    <property type="molecule type" value="Genomic_DNA"/>
</dbReference>
<dbReference type="RefSeq" id="WP_065699822.1">
    <property type="nucleotide sequence ID" value="NZ_CP049206.1"/>
</dbReference>
<dbReference type="AlphaFoldDB" id="A0AAE7UN66"/>
<accession>A0AAE7UN66</accession>
<evidence type="ECO:0000313" key="1">
    <source>
        <dbReference type="EMBL" id="NTF35468.1"/>
    </source>
</evidence>
<dbReference type="Proteomes" id="UP000663912">
    <property type="component" value="Chromosome 1"/>
</dbReference>
<dbReference type="EMBL" id="JAAMCP010000001">
    <property type="protein sequence ID" value="NTF35468.1"/>
    <property type="molecule type" value="Genomic_DNA"/>
</dbReference>
<gene>
    <name evidence="1" type="ORF">G6L72_01910</name>
    <name evidence="2" type="ORF">G6M88_09730</name>
</gene>
<dbReference type="Proteomes" id="UP000822331">
    <property type="component" value="Unassembled WGS sequence"/>
</dbReference>
<reference evidence="2" key="2">
    <citation type="submission" date="2020-02" db="EMBL/GenBank/DDBJ databases">
        <title>Unexpected conservation and global transmission of agrobacterial virulence plasmids.</title>
        <authorList>
            <person name="Weisberg A.J."/>
            <person name="Davis E.W. II"/>
            <person name="Tabima J.R."/>
            <person name="Belcher M.S."/>
            <person name="Miller M."/>
            <person name="Kuo C.-H."/>
            <person name="Loper J.E."/>
            <person name="Grunwald N.J."/>
            <person name="Putnam M.L."/>
            <person name="Chang J.H."/>
        </authorList>
    </citation>
    <scope>NUCLEOTIDE SEQUENCE</scope>
    <source>
        <strain evidence="2">W2/73</strain>
    </source>
</reference>